<sequence length="94" mass="10460">MTFSAFNFHYSCPIAFGSGSFPIKAFSMSGRLAVLTLFPVCVVWGTWLNYVATARVEGNCGQNNRRITFLTPARGFYLEGHVFSNHSVELNLDC</sequence>
<gene>
    <name evidence="2" type="ORF">PLOB_00019310</name>
</gene>
<organism evidence="2 3">
    <name type="scientific">Porites lobata</name>
    <dbReference type="NCBI Taxonomy" id="104759"/>
    <lineage>
        <taxon>Eukaryota</taxon>
        <taxon>Metazoa</taxon>
        <taxon>Cnidaria</taxon>
        <taxon>Anthozoa</taxon>
        <taxon>Hexacorallia</taxon>
        <taxon>Scleractinia</taxon>
        <taxon>Fungiina</taxon>
        <taxon>Poritidae</taxon>
        <taxon>Porites</taxon>
    </lineage>
</organism>
<feature type="non-terminal residue" evidence="2">
    <location>
        <position position="94"/>
    </location>
</feature>
<keyword evidence="1" id="KW-1133">Transmembrane helix</keyword>
<evidence type="ECO:0000313" key="3">
    <source>
        <dbReference type="Proteomes" id="UP001159405"/>
    </source>
</evidence>
<protein>
    <submittedName>
        <fullName evidence="2">Uncharacterized protein</fullName>
    </submittedName>
</protein>
<keyword evidence="3" id="KW-1185">Reference proteome</keyword>
<evidence type="ECO:0000313" key="2">
    <source>
        <dbReference type="EMBL" id="CAH3177431.1"/>
    </source>
</evidence>
<feature type="transmembrane region" description="Helical" evidence="1">
    <location>
        <begin position="32"/>
        <end position="52"/>
    </location>
</feature>
<evidence type="ECO:0000256" key="1">
    <source>
        <dbReference type="SAM" id="Phobius"/>
    </source>
</evidence>
<keyword evidence="1" id="KW-0812">Transmembrane</keyword>
<dbReference type="EMBL" id="CALNXK010000225">
    <property type="protein sequence ID" value="CAH3177431.1"/>
    <property type="molecule type" value="Genomic_DNA"/>
</dbReference>
<comment type="caution">
    <text evidence="2">The sequence shown here is derived from an EMBL/GenBank/DDBJ whole genome shotgun (WGS) entry which is preliminary data.</text>
</comment>
<dbReference type="Proteomes" id="UP001159405">
    <property type="component" value="Unassembled WGS sequence"/>
</dbReference>
<accession>A0ABN8RDR1</accession>
<name>A0ABN8RDR1_9CNID</name>
<proteinExistence type="predicted"/>
<reference evidence="2 3" key="1">
    <citation type="submission" date="2022-05" db="EMBL/GenBank/DDBJ databases">
        <authorList>
            <consortium name="Genoscope - CEA"/>
            <person name="William W."/>
        </authorList>
    </citation>
    <scope>NUCLEOTIDE SEQUENCE [LARGE SCALE GENOMIC DNA]</scope>
</reference>
<keyword evidence="1" id="KW-0472">Membrane</keyword>